<dbReference type="RefSeq" id="WP_276304593.1">
    <property type="nucleotide sequence ID" value="NZ_CP119992.1"/>
</dbReference>
<reference evidence="1 2" key="1">
    <citation type="journal article" date="2019" name="Int. J. Syst. Evol. Microbiol.">
        <title>The Global Catalogue of Microorganisms (GCM) 10K type strain sequencing project: providing services to taxonomists for standard genome sequencing and annotation.</title>
        <authorList>
            <consortium name="The Broad Institute Genomics Platform"/>
            <consortium name="The Broad Institute Genome Sequencing Center for Infectious Disease"/>
            <person name="Wu L."/>
            <person name="Ma J."/>
        </authorList>
    </citation>
    <scope>NUCLEOTIDE SEQUENCE [LARGE SCALE GENOMIC DNA]</scope>
    <source>
        <strain evidence="1 2">PSR21</strain>
    </source>
</reference>
<keyword evidence="2" id="KW-1185">Reference proteome</keyword>
<proteinExistence type="predicted"/>
<organism evidence="1 2">
    <name type="scientific">Halomarina halobia</name>
    <dbReference type="NCBI Taxonomy" id="3033386"/>
    <lineage>
        <taxon>Archaea</taxon>
        <taxon>Methanobacteriati</taxon>
        <taxon>Methanobacteriota</taxon>
        <taxon>Stenosarchaea group</taxon>
        <taxon>Halobacteria</taxon>
        <taxon>Halobacteriales</taxon>
        <taxon>Natronomonadaceae</taxon>
        <taxon>Halomarina</taxon>
    </lineage>
</organism>
<comment type="caution">
    <text evidence="1">The sequence shown here is derived from an EMBL/GenBank/DDBJ whole genome shotgun (WGS) entry which is preliminary data.</text>
</comment>
<dbReference type="AlphaFoldDB" id="A0ABD6A4G2"/>
<gene>
    <name evidence="1" type="ORF">ACFQPE_00035</name>
</gene>
<evidence type="ECO:0000313" key="2">
    <source>
        <dbReference type="Proteomes" id="UP001596547"/>
    </source>
</evidence>
<accession>A0ABD6A4G2</accession>
<sequence>MTTGSTGERRLGRFTRWLRQRPNSLEFWEVLVTDERLVLCFAGESFRSMLLRADVGERTRRLLDDCTPAEALELADRNVAVPLADLRTIRLRAGTPTRRARLTLEWEGEGGRESWTLSNTADGDGQTDLLERLDACEGLSHVECEVETPRFAFI</sequence>
<dbReference type="EMBL" id="JBHTBF010000001">
    <property type="protein sequence ID" value="MFC7315187.1"/>
    <property type="molecule type" value="Genomic_DNA"/>
</dbReference>
<dbReference type="GeneID" id="79314145"/>
<name>A0ABD6A4G2_9EURY</name>
<dbReference type="Proteomes" id="UP001596547">
    <property type="component" value="Unassembled WGS sequence"/>
</dbReference>
<evidence type="ECO:0000313" key="1">
    <source>
        <dbReference type="EMBL" id="MFC7315187.1"/>
    </source>
</evidence>
<protein>
    <submittedName>
        <fullName evidence="1">Uncharacterized protein</fullName>
    </submittedName>
</protein>